<dbReference type="RefSeq" id="WP_130023672.1">
    <property type="nucleotide sequence ID" value="NZ_SEWF01000053.1"/>
</dbReference>
<keyword evidence="4" id="KW-1185">Reference proteome</keyword>
<evidence type="ECO:0000313" key="3">
    <source>
        <dbReference type="EMBL" id="RYU93172.1"/>
    </source>
</evidence>
<dbReference type="Pfam" id="PF13884">
    <property type="entry name" value="Peptidase_S74"/>
    <property type="match status" value="1"/>
</dbReference>
<reference evidence="3 4" key="1">
    <citation type="submission" date="2019-02" db="EMBL/GenBank/DDBJ databases">
        <title>Bacterial novel species Emticicia sp. 17J42-9 isolated from soil.</title>
        <authorList>
            <person name="Jung H.-Y."/>
        </authorList>
    </citation>
    <scope>NUCLEOTIDE SEQUENCE [LARGE SCALE GENOMIC DNA]</scope>
    <source>
        <strain evidence="3 4">17J42-9</strain>
    </source>
</reference>
<proteinExistence type="predicted"/>
<evidence type="ECO:0000256" key="1">
    <source>
        <dbReference type="SAM" id="SignalP"/>
    </source>
</evidence>
<dbReference type="PROSITE" id="PS51688">
    <property type="entry name" value="ICA"/>
    <property type="match status" value="1"/>
</dbReference>
<accession>A0A4Q5LU89</accession>
<dbReference type="AlphaFoldDB" id="A0A4Q5LU89"/>
<comment type="caution">
    <text evidence="3">The sequence shown here is derived from an EMBL/GenBank/DDBJ whole genome shotgun (WGS) entry which is preliminary data.</text>
</comment>
<protein>
    <submittedName>
        <fullName evidence="3">Tail fiber domain-containing protein</fullName>
    </submittedName>
</protein>
<evidence type="ECO:0000259" key="2">
    <source>
        <dbReference type="PROSITE" id="PS51688"/>
    </source>
</evidence>
<feature type="signal peptide" evidence="1">
    <location>
        <begin position="1"/>
        <end position="20"/>
    </location>
</feature>
<feature type="domain" description="Peptidase S74" evidence="2">
    <location>
        <begin position="375"/>
        <end position="467"/>
    </location>
</feature>
<organism evidence="3 4">
    <name type="scientific">Emticicia agri</name>
    <dbReference type="NCBI Taxonomy" id="2492393"/>
    <lineage>
        <taxon>Bacteria</taxon>
        <taxon>Pseudomonadati</taxon>
        <taxon>Bacteroidota</taxon>
        <taxon>Cytophagia</taxon>
        <taxon>Cytophagales</taxon>
        <taxon>Leadbetterellaceae</taxon>
        <taxon>Emticicia</taxon>
    </lineage>
</organism>
<dbReference type="InterPro" id="IPR030392">
    <property type="entry name" value="S74_ICA"/>
</dbReference>
<dbReference type="EMBL" id="SEWF01000053">
    <property type="protein sequence ID" value="RYU93172.1"/>
    <property type="molecule type" value="Genomic_DNA"/>
</dbReference>
<dbReference type="Proteomes" id="UP000293162">
    <property type="component" value="Unassembled WGS sequence"/>
</dbReference>
<sequence>MRKYVVLAGLCLGLSQLAFAQSATLLPNTSDFINDNDAANSYAIKGVLSNPNQGAFSAAIRGMNMGTSSFGIGVWGSHQAQGYGVYGSSQTGRGVVGYSASGFGTFTQSDTGVGLYSSSFTGVPAKFEIYNVNNINTVVDVNHKGIGKGLNLELTNVANDKTAINVVHSGKGLGVVANTNSIAIWGTSTSDVGAGVLGDNAVGPGVAGRSSSPDNGGVEGVNHDSGYGVKGFNTKNGIGVYGQVGSSAGTGVGGKFENINANNTGNALEAVTNGGGAGGYIRNTNASGNGAGLVTQKITPYGGAYTNNAHADFEVRHPIQATEGMSGLRILNTGPNQNSWTFYTQNVGKGSLSVYNKGVNLGFFNPDTGAYTTVSDANMKTNIHAYENTLDNLLKLGVKSYKRLKSAKTEVGLLAQEALQYFPEIVYEQSNDTGEKFYTMDYSRIGVLAIKAIQEQQAIIQQQGQQVVLLQKEVNELKKMIEKK</sequence>
<name>A0A4Q5LU89_9BACT</name>
<keyword evidence="1" id="KW-0732">Signal</keyword>
<evidence type="ECO:0000313" key="4">
    <source>
        <dbReference type="Proteomes" id="UP000293162"/>
    </source>
</evidence>
<gene>
    <name evidence="3" type="ORF">EWM59_23360</name>
</gene>
<dbReference type="OrthoDB" id="910903at2"/>
<feature type="chain" id="PRO_5020371056" evidence="1">
    <location>
        <begin position="21"/>
        <end position="484"/>
    </location>
</feature>